<evidence type="ECO:0000256" key="14">
    <source>
        <dbReference type="ARBA" id="ARBA00023180"/>
    </source>
</evidence>
<dbReference type="Gene3D" id="2.60.40.10">
    <property type="entry name" value="Immunoglobulins"/>
    <property type="match status" value="1"/>
</dbReference>
<dbReference type="InterPro" id="IPR013783">
    <property type="entry name" value="Ig-like_fold"/>
</dbReference>
<dbReference type="GO" id="GO:0005272">
    <property type="term" value="F:sodium channel activity"/>
    <property type="evidence" value="ECO:0007669"/>
    <property type="project" value="UniProtKB-KW"/>
</dbReference>
<keyword evidence="14" id="KW-0325">Glycoprotein</keyword>
<evidence type="ECO:0000256" key="7">
    <source>
        <dbReference type="ARBA" id="ARBA00022729"/>
    </source>
</evidence>
<evidence type="ECO:0000256" key="8">
    <source>
        <dbReference type="ARBA" id="ARBA00022882"/>
    </source>
</evidence>
<dbReference type="SUPFAM" id="SSF48726">
    <property type="entry name" value="Immunoglobulin"/>
    <property type="match status" value="1"/>
</dbReference>
<organism evidence="21 22">
    <name type="scientific">Ameiurus melas</name>
    <name type="common">Black bullhead</name>
    <name type="synonym">Silurus melas</name>
    <dbReference type="NCBI Taxonomy" id="219545"/>
    <lineage>
        <taxon>Eukaryota</taxon>
        <taxon>Metazoa</taxon>
        <taxon>Chordata</taxon>
        <taxon>Craniata</taxon>
        <taxon>Vertebrata</taxon>
        <taxon>Euteleostomi</taxon>
        <taxon>Actinopterygii</taxon>
        <taxon>Neopterygii</taxon>
        <taxon>Teleostei</taxon>
        <taxon>Ostariophysi</taxon>
        <taxon>Siluriformes</taxon>
        <taxon>Ictaluridae</taxon>
        <taxon>Ameiurus</taxon>
    </lineage>
</organism>
<keyword evidence="17" id="KW-0393">Immunoglobulin domain</keyword>
<keyword evidence="12" id="KW-0472">Membrane</keyword>
<proteinExistence type="inferred from homology"/>
<dbReference type="GO" id="GO:0086091">
    <property type="term" value="P:regulation of heart rate by cardiac conduction"/>
    <property type="evidence" value="ECO:0007669"/>
    <property type="project" value="TreeGrafter"/>
</dbReference>
<evidence type="ECO:0000256" key="3">
    <source>
        <dbReference type="ARBA" id="ARBA00022448"/>
    </source>
</evidence>
<dbReference type="EMBL" id="JAAGNN010000020">
    <property type="protein sequence ID" value="KAF4076186.1"/>
    <property type="molecule type" value="Genomic_DNA"/>
</dbReference>
<dbReference type="FunFam" id="2.60.40.10:FF:000375">
    <property type="entry name" value="Sodium channel beta 1 subunit"/>
    <property type="match status" value="1"/>
</dbReference>
<keyword evidence="10" id="KW-0915">Sodium</keyword>
<name>A0A7J6A0D3_AMEME</name>
<dbReference type="AlphaFoldDB" id="A0A7J6A0D3"/>
<comment type="caution">
    <text evidence="21">The sequence shown here is derived from an EMBL/GenBank/DDBJ whole genome shotgun (WGS) entry which is preliminary data.</text>
</comment>
<evidence type="ECO:0000256" key="18">
    <source>
        <dbReference type="ARBA" id="ARBA00044530"/>
    </source>
</evidence>
<evidence type="ECO:0000313" key="21">
    <source>
        <dbReference type="EMBL" id="KAF4076186.1"/>
    </source>
</evidence>
<dbReference type="GO" id="GO:0086002">
    <property type="term" value="P:cardiac muscle cell action potential involved in contraction"/>
    <property type="evidence" value="ECO:0007669"/>
    <property type="project" value="TreeGrafter"/>
</dbReference>
<keyword evidence="15" id="KW-0739">Sodium transport</keyword>
<keyword evidence="3" id="KW-0813">Transport</keyword>
<sequence length="131" mass="15153">MRGEVEATATVDWWFMAKGESEFTHIYNYGNMVGDVKDNRFVDRIEWMGSKKTLDLQDGSLNILNITFNDTGTYRCYFDRTLSFDYYEYHTNATKFITINVVAKGENNATGRSALPRTSVFELHYSEKGRS</sequence>
<evidence type="ECO:0000256" key="6">
    <source>
        <dbReference type="ARBA" id="ARBA00022692"/>
    </source>
</evidence>
<evidence type="ECO:0000313" key="22">
    <source>
        <dbReference type="Proteomes" id="UP000593565"/>
    </source>
</evidence>
<feature type="domain" description="Immunoglobulin V-set" evidence="20">
    <location>
        <begin position="6"/>
        <end position="80"/>
    </location>
</feature>
<dbReference type="GO" id="GO:0019871">
    <property type="term" value="F:sodium channel inhibitor activity"/>
    <property type="evidence" value="ECO:0007669"/>
    <property type="project" value="TreeGrafter"/>
</dbReference>
<evidence type="ECO:0000256" key="11">
    <source>
        <dbReference type="ARBA" id="ARBA00023065"/>
    </source>
</evidence>
<keyword evidence="22" id="KW-1185">Reference proteome</keyword>
<evidence type="ECO:0000259" key="20">
    <source>
        <dbReference type="Pfam" id="PF07686"/>
    </source>
</evidence>
<comment type="subcellular location">
    <subcellularLocation>
        <location evidence="1">Cell membrane</location>
        <topology evidence="1">Single-pass type I membrane protein</topology>
    </subcellularLocation>
</comment>
<keyword evidence="4" id="KW-0894">Sodium channel</keyword>
<gene>
    <name evidence="21" type="ORF">AMELA_G00227490</name>
</gene>
<evidence type="ECO:0000256" key="1">
    <source>
        <dbReference type="ARBA" id="ARBA00004251"/>
    </source>
</evidence>
<evidence type="ECO:0000256" key="15">
    <source>
        <dbReference type="ARBA" id="ARBA00023201"/>
    </source>
</evidence>
<evidence type="ECO:0000256" key="5">
    <source>
        <dbReference type="ARBA" id="ARBA00022475"/>
    </source>
</evidence>
<dbReference type="GO" id="GO:0001518">
    <property type="term" value="C:voltage-gated sodium channel complex"/>
    <property type="evidence" value="ECO:0007669"/>
    <property type="project" value="InterPro"/>
</dbReference>
<keyword evidence="6" id="KW-0812">Transmembrane</keyword>
<evidence type="ECO:0000256" key="13">
    <source>
        <dbReference type="ARBA" id="ARBA00023157"/>
    </source>
</evidence>
<dbReference type="GO" id="GO:0044325">
    <property type="term" value="F:transmembrane transporter binding"/>
    <property type="evidence" value="ECO:0007669"/>
    <property type="project" value="TreeGrafter"/>
</dbReference>
<keyword evidence="8" id="KW-0851">Voltage-gated channel</keyword>
<comment type="subunit">
    <text evidence="19">A voltage-gated sodium (Nav) channel consists of an ion-conducting pore-forming alpha subunit functional on its own that is regulated by one or more beta subunits. Forms homodimers and homotrimers. SCN3B is non-covalently associated with alpha subunits and induces the formation of alpha subunit oligomers, including trimers. Interacts with SCN5A/Nav1.5; regulatory subunit of SCN5A/Nav1.5. Interacts with SCN7A/Nav2.1; probable regulatory subunit of SCN7A/Nav2.1. Interacts with SCN10A; regulatory subunit of SCN10A/Nav1.8. Interacts with NFASC; probably involved in targeting the sodium channels to the nodes of Ranvier.</text>
</comment>
<keyword evidence="7" id="KW-0732">Signal</keyword>
<keyword evidence="5" id="KW-1003">Cell membrane</keyword>
<dbReference type="Proteomes" id="UP000593565">
    <property type="component" value="Unassembled WGS sequence"/>
</dbReference>
<evidence type="ECO:0000256" key="9">
    <source>
        <dbReference type="ARBA" id="ARBA00022989"/>
    </source>
</evidence>
<dbReference type="Pfam" id="PF07686">
    <property type="entry name" value="V-set"/>
    <property type="match status" value="1"/>
</dbReference>
<evidence type="ECO:0000256" key="2">
    <source>
        <dbReference type="ARBA" id="ARBA00010404"/>
    </source>
</evidence>
<evidence type="ECO:0000256" key="10">
    <source>
        <dbReference type="ARBA" id="ARBA00023053"/>
    </source>
</evidence>
<dbReference type="InterPro" id="IPR013106">
    <property type="entry name" value="Ig_V-set"/>
</dbReference>
<keyword evidence="11" id="KW-0406">Ion transport</keyword>
<protein>
    <recommendedName>
        <fullName evidence="18">Sodium channel regulatory subunit beta-3</fullName>
    </recommendedName>
</protein>
<evidence type="ECO:0000256" key="17">
    <source>
        <dbReference type="ARBA" id="ARBA00023319"/>
    </source>
</evidence>
<evidence type="ECO:0000256" key="16">
    <source>
        <dbReference type="ARBA" id="ARBA00023303"/>
    </source>
</evidence>
<dbReference type="InterPro" id="IPR036179">
    <property type="entry name" value="Ig-like_dom_sf"/>
</dbReference>
<dbReference type="PANTHER" id="PTHR10546:SF9">
    <property type="entry name" value="SODIUM CHANNEL SUBUNIT BETA-1 PRECURSOR"/>
    <property type="match status" value="1"/>
</dbReference>
<accession>A0A7J6A0D3</accession>
<evidence type="ECO:0000256" key="4">
    <source>
        <dbReference type="ARBA" id="ARBA00022461"/>
    </source>
</evidence>
<evidence type="ECO:0000256" key="19">
    <source>
        <dbReference type="ARBA" id="ARBA00049669"/>
    </source>
</evidence>
<keyword evidence="16" id="KW-0407">Ion channel</keyword>
<evidence type="ECO:0000256" key="12">
    <source>
        <dbReference type="ARBA" id="ARBA00023136"/>
    </source>
</evidence>
<keyword evidence="9" id="KW-1133">Transmembrane helix</keyword>
<dbReference type="InterPro" id="IPR027098">
    <property type="entry name" value="Na_channel_b1/b3"/>
</dbReference>
<comment type="similarity">
    <text evidence="2">Belongs to the sodium channel auxiliary subunit SCN3B (TC 8.A.17) family.</text>
</comment>
<reference evidence="21 22" key="1">
    <citation type="submission" date="2020-02" db="EMBL/GenBank/DDBJ databases">
        <title>A chromosome-scale genome assembly of the black bullhead catfish (Ameiurus melas).</title>
        <authorList>
            <person name="Wen M."/>
            <person name="Zham M."/>
            <person name="Cabau C."/>
            <person name="Klopp C."/>
            <person name="Donnadieu C."/>
            <person name="Roques C."/>
            <person name="Bouchez O."/>
            <person name="Lampietro C."/>
            <person name="Jouanno E."/>
            <person name="Herpin A."/>
            <person name="Louis A."/>
            <person name="Berthelot C."/>
            <person name="Parey E."/>
            <person name="Roest-Crollius H."/>
            <person name="Braasch I."/>
            <person name="Postlethwait J."/>
            <person name="Robinson-Rechavi M."/>
            <person name="Echchiki A."/>
            <person name="Begum T."/>
            <person name="Montfort J."/>
            <person name="Schartl M."/>
            <person name="Bobe J."/>
            <person name="Guiguen Y."/>
        </authorList>
    </citation>
    <scope>NUCLEOTIDE SEQUENCE [LARGE SCALE GENOMIC DNA]</scope>
    <source>
        <strain evidence="21">M_S1</strain>
        <tissue evidence="21">Blood</tissue>
    </source>
</reference>
<dbReference type="PANTHER" id="PTHR10546">
    <property type="entry name" value="SODIUM CHANNEL SUBUNIT BETA-1 AND 3"/>
    <property type="match status" value="1"/>
</dbReference>
<keyword evidence="13" id="KW-1015">Disulfide bond</keyword>